<dbReference type="EMBL" id="CAMXCT010000331">
    <property type="protein sequence ID" value="CAI3977264.1"/>
    <property type="molecule type" value="Genomic_DNA"/>
</dbReference>
<reference evidence="5" key="2">
    <citation type="submission" date="2024-04" db="EMBL/GenBank/DDBJ databases">
        <authorList>
            <person name="Chen Y."/>
            <person name="Shah S."/>
            <person name="Dougan E. K."/>
            <person name="Thang M."/>
            <person name="Chan C."/>
        </authorList>
    </citation>
    <scope>NUCLEOTIDE SEQUENCE [LARGE SCALE GENOMIC DNA]</scope>
</reference>
<name>A0A9P1BPW2_9DINO</name>
<feature type="compositionally biased region" description="Basic residues" evidence="1">
    <location>
        <begin position="1032"/>
        <end position="1041"/>
    </location>
</feature>
<keyword evidence="2" id="KW-0472">Membrane</keyword>
<reference evidence="4" key="1">
    <citation type="submission" date="2022-10" db="EMBL/GenBank/DDBJ databases">
        <authorList>
            <person name="Chen Y."/>
            <person name="Dougan E. K."/>
            <person name="Chan C."/>
            <person name="Rhodes N."/>
            <person name="Thang M."/>
        </authorList>
    </citation>
    <scope>NUCLEOTIDE SEQUENCE</scope>
</reference>
<organism evidence="4">
    <name type="scientific">Cladocopium goreaui</name>
    <dbReference type="NCBI Taxonomy" id="2562237"/>
    <lineage>
        <taxon>Eukaryota</taxon>
        <taxon>Sar</taxon>
        <taxon>Alveolata</taxon>
        <taxon>Dinophyceae</taxon>
        <taxon>Suessiales</taxon>
        <taxon>Symbiodiniaceae</taxon>
        <taxon>Cladocopium</taxon>
    </lineage>
</organism>
<keyword evidence="3" id="KW-0732">Signal</keyword>
<keyword evidence="2" id="KW-0812">Transmembrane</keyword>
<evidence type="ECO:0000256" key="3">
    <source>
        <dbReference type="SAM" id="SignalP"/>
    </source>
</evidence>
<feature type="signal peptide" evidence="3">
    <location>
        <begin position="1"/>
        <end position="17"/>
    </location>
</feature>
<dbReference type="Proteomes" id="UP001152797">
    <property type="component" value="Unassembled WGS sequence"/>
</dbReference>
<keyword evidence="2" id="KW-1133">Transmembrane helix</keyword>
<dbReference type="EMBL" id="CAMXCT030000331">
    <property type="protein sequence ID" value="CAL4764576.1"/>
    <property type="molecule type" value="Genomic_DNA"/>
</dbReference>
<feature type="transmembrane region" description="Helical" evidence="2">
    <location>
        <begin position="1919"/>
        <end position="1937"/>
    </location>
</feature>
<dbReference type="EMBL" id="CAMXCT020000331">
    <property type="protein sequence ID" value="CAL1130639.1"/>
    <property type="molecule type" value="Genomic_DNA"/>
</dbReference>
<sequence length="2620" mass="283341">MAAAAKFFAFACGVAAAVNVGTKQAKSQAPMLLECGITVTNSTSGAPDLIGNPNADGSFLFCPNTTGLAQISTCDSNVETWLYIRGPGIDFSCNDCGDCRRARRAEGSLSFVAGECYEIFVEAAEGEYTISMTCTTETVIPANNTCPIYAVGNDMPSELRRFADSVTVRDRVADFEAALSDGLPPESQVLLDLGSTRNLEPDTLSELNRSILEDGIHLVMFKDTNNPPRLITDLVGSRFFTRACEQVQELQLTFMLEASALISLVVQGLRSNLWGLACPFYCTGPSISLAATCMGTSHDGNLDISLEISGLAVSVSGPASLVGDFVQFISAFRPARSASPEPSVGSFEVVSSAPSEPAPVSVGLETRDQILASFRPCPAHLRGLGVKLTGATLSGSARIDRAWVAGCWARAVKDKRVHSPNRTPPLDLRSRFYAVARANSVVGPVIFRSSASYWRALGTLEGSNSISQSFPSETEAKVYLLAAGFEEEEEDLLSRLVTVAEDLEPYVLQWPAQDDADGFAEALALVVAKRRGGMLLALPPGLIPDRILDLANAGEDAGPVGASTRITMPGVILDGGLVSPTGTDVTVVLVDLAEELVPRLRVAEGAEEIAIPFDLDSPFTFPAPAPTLDLAMKWVQDSDVESGLAYYSAASVEAPPPPSQRPSRKQRKPPGDADTPTGTEKQQKPKRPTTASLAASMDQLLDLVPNLTSQVQTLVLRQDALETRLAAPTRAGTLGLTQPLSSSLTAASNAGAVANLIAAPPPRTRAQPGLAGGMDFQPPELKDLEEEKPPLGPAAGGDLARAVLAQSQALTALVGQIAQSSQDPMVDLGGGTSSASTRGALGRARLQAELATHSGAFYQSVLRSMARRMQPTAPATGTPAELLSRGISGTQYMERYGGFGRHRDLGLVLYQVMSILDFLQSDNLGAARDATALLAVCLDQAVIDNGRFDLAALLTLQEDPPSSIFINRQQSTLSRSRTFSHLADQRWVTVALAFIKELEVINSKRLEITGGVGGGGPKGQGSSDPQPEGKAQPKRVAKGRGKNQSAGAPDQEEECRSGPELGAALMQLERFIDSEPVFQGGYLDGPVRFREDPDLFPRDEFPQLFPYRSLDSARLKLVGQGAWPMEKFIEGPLWLPFQEPAILRHGLEVDFSAAPNFKKESRDECLRLVKLWDSKGLVRLFEEPAEPGLFCRVFNAFKSPECDRQIDFYHQAAVTASRAQTNLLPFSFEPEELVGLEAFEREKLEAVKQSPKGREVIGDRLGLIPKKLAPKEWTPKPLFAGFASLFQGDHLGVEFALCAHQQLLEDACLLRDGQQVKGSCPFPKGPVYSGLVIDDFFLISREGAKKPKHDTSAFHALAAARRTYEAEGLIGSTEKDIEAASVFKAAGAEFVSDEHAVQSGCVTVGAPRAKRLALAALSLRAARLPGLSPQLASRLAGNWSSVLLYRRCLSSVVDGLFALGVSESCAGTSVVPLPRRIARELVLLAIMSPLTCSNVAVSYVGTLFASDASLSKGAFVAAELGADRVEELWLDTEKKGSYALLDCGFKEMLKHVGEYEGEEHVPAPLIRPKASPLLYYDFVEICGGVGAVSAAACELGLVCAPPLDLSASEHYDLGDLRPLSSCVLAVDVRDHVALSNPAGQRWLGLMSGFPWSSLVILKRTVVALAESDMSCEGLESVVTNDIMCTSVWQEARSWFWKRPRHINALEVSAGIAVLNEVGPNAPHSRVVSCLDSAVARGALSKGRSTSTLLQPLLRRSAVLQVCFDLYPVWPFCPTRHNVADDPTRDVVLRERAPNSVTACHGIDLRLLHRVGLKRFAANWIRLFLLVSCVSGGKADGCHDPLDFNPAFWTYPVALGSFHCPFRSFGAMMSLLDFSLAKWTFLALFGRVMSLALTTHRLLVGVLFWLFMFALFRRGCQFRALRVLFGFYGCVCVSMSLAPPGPRFDGFQFGAFAMEASSVAERRRAAMRTETVLKGDRVILDATRNRRKKLLKQFQVWLWSERGVSLKFLLQEKPPDPEKISEWLVAFGRELFRTGKAYGIFAETINAVSAARPAIRKQLTLAWDYAFSWVADEPFHHRPAMPASVLLAILAVALFWGWVEEAAIFGMAWAGLLRIGEALQALRSDLVLPEDAAPGMTYALLRIREPKTRGGGFANGPSELFQASFTNPQCVFRRDLPSSVDGFYGRLNSLAWTIPHGKGRITYIGASLRKGRFQVISEDGRKLLQSSVRSVCKGGNLTNITNATATNMTPVDMTCGSIVQGVVVQGSTVDDAHFTKHTFCTPEVPEGNEAGDRLSVQFSTCGSSISTGLTAFGPGLDLRCFDGSCGTAARGPCFERAEARFNMRYGECFEVNVYGSLSQLGNYSLWGSCCGSNFERDFCNSRGRGQHIRWGPPLESDQGSASDVCGCICDYPFTGPRCDSCRIDNFVAFVFVNGTCENCIQEPRTGLVALHDTTFVWDSDNYVQPERASNPAFSRGLGFIPGERSLVETSQIINQKIELSLSSCTVESSRPFISDLQISLRMRRSTRDELACAPKIVCESLPQATKSAKFAFHILSLPPGDPEFAVAMLSFLELLHRTFDGTSSTVVISDSQNSFTNPLDSSSIASTTILCRSRQHSFAKP</sequence>
<protein>
    <submittedName>
        <fullName evidence="4">Uncharacterized protein</fullName>
    </submittedName>
</protein>
<evidence type="ECO:0000256" key="1">
    <source>
        <dbReference type="SAM" id="MobiDB-lite"/>
    </source>
</evidence>
<gene>
    <name evidence="4" type="ORF">C1SCF055_LOCUS5417</name>
</gene>
<feature type="chain" id="PRO_5043269710" evidence="3">
    <location>
        <begin position="18"/>
        <end position="2620"/>
    </location>
</feature>
<comment type="caution">
    <text evidence="4">The sequence shown here is derived from an EMBL/GenBank/DDBJ whole genome shotgun (WGS) entry which is preliminary data.</text>
</comment>
<evidence type="ECO:0000313" key="6">
    <source>
        <dbReference type="Proteomes" id="UP001152797"/>
    </source>
</evidence>
<keyword evidence="6" id="KW-1185">Reference proteome</keyword>
<dbReference type="OrthoDB" id="416001at2759"/>
<feature type="compositionally biased region" description="Gly residues" evidence="1">
    <location>
        <begin position="1010"/>
        <end position="1019"/>
    </location>
</feature>
<proteinExistence type="predicted"/>
<evidence type="ECO:0000313" key="5">
    <source>
        <dbReference type="EMBL" id="CAL1130639.1"/>
    </source>
</evidence>
<feature type="region of interest" description="Disordered" evidence="1">
    <location>
        <begin position="1009"/>
        <end position="1057"/>
    </location>
</feature>
<feature type="region of interest" description="Disordered" evidence="1">
    <location>
        <begin position="650"/>
        <end position="692"/>
    </location>
</feature>
<evidence type="ECO:0000313" key="4">
    <source>
        <dbReference type="EMBL" id="CAI3977264.1"/>
    </source>
</evidence>
<accession>A0A9P1BPW2</accession>
<feature type="transmembrane region" description="Helical" evidence="2">
    <location>
        <begin position="1897"/>
        <end position="1913"/>
    </location>
</feature>
<evidence type="ECO:0000256" key="2">
    <source>
        <dbReference type="SAM" id="Phobius"/>
    </source>
</evidence>